<gene>
    <name evidence="1" type="ORF">JOE42_000128</name>
</gene>
<dbReference type="RefSeq" id="WP_204866022.1">
    <property type="nucleotide sequence ID" value="NZ_JAFBBK010000001.1"/>
</dbReference>
<proteinExistence type="predicted"/>
<protein>
    <submittedName>
        <fullName evidence="1">Uncharacterized protein</fullName>
    </submittedName>
</protein>
<dbReference type="EMBL" id="JAFBBK010000001">
    <property type="protein sequence ID" value="MBM7413395.1"/>
    <property type="molecule type" value="Genomic_DNA"/>
</dbReference>
<name>A0ABS2KN56_9NOCA</name>
<sequence length="154" mass="17281">MVHRTQPTPRSCDFLEVMGTSDIEPSSRFLVWLIDDRDTVVVRAAADVSSAVRTARAYCAAWGARVQYIEGPDGRIVDRGDWEPLMTGLHPLPYVYTVELRSPRATGRDELVSALWTSTDLDEALRWRDLLPDDLRGRSLVVSNAPDGHYPTAR</sequence>
<dbReference type="Proteomes" id="UP000703038">
    <property type="component" value="Unassembled WGS sequence"/>
</dbReference>
<keyword evidence="2" id="KW-1185">Reference proteome</keyword>
<evidence type="ECO:0000313" key="2">
    <source>
        <dbReference type="Proteomes" id="UP000703038"/>
    </source>
</evidence>
<organism evidence="1 2">
    <name type="scientific">Rhodococcoides corynebacterioides</name>
    <dbReference type="NCBI Taxonomy" id="53972"/>
    <lineage>
        <taxon>Bacteria</taxon>
        <taxon>Bacillati</taxon>
        <taxon>Actinomycetota</taxon>
        <taxon>Actinomycetes</taxon>
        <taxon>Mycobacteriales</taxon>
        <taxon>Nocardiaceae</taxon>
        <taxon>Rhodococcoides</taxon>
    </lineage>
</organism>
<reference evidence="1 2" key="1">
    <citation type="submission" date="2021-01" db="EMBL/GenBank/DDBJ databases">
        <title>Genomics of switchgrass bacterial isolates.</title>
        <authorList>
            <person name="Shade A."/>
        </authorList>
    </citation>
    <scope>NUCLEOTIDE SEQUENCE [LARGE SCALE GENOMIC DNA]</scope>
    <source>
        <strain evidence="1 2">PvP111</strain>
    </source>
</reference>
<accession>A0ABS2KN56</accession>
<comment type="caution">
    <text evidence="1">The sequence shown here is derived from an EMBL/GenBank/DDBJ whole genome shotgun (WGS) entry which is preliminary data.</text>
</comment>
<evidence type="ECO:0000313" key="1">
    <source>
        <dbReference type="EMBL" id="MBM7413395.1"/>
    </source>
</evidence>